<feature type="transmembrane region" description="Helical" evidence="1">
    <location>
        <begin position="43"/>
        <end position="64"/>
    </location>
</feature>
<organism evidence="2 3">
    <name type="scientific">Sphaerisporangium rhizosphaerae</name>
    <dbReference type="NCBI Taxonomy" id="2269375"/>
    <lineage>
        <taxon>Bacteria</taxon>
        <taxon>Bacillati</taxon>
        <taxon>Actinomycetota</taxon>
        <taxon>Actinomycetes</taxon>
        <taxon>Streptosporangiales</taxon>
        <taxon>Streptosporangiaceae</taxon>
        <taxon>Sphaerisporangium</taxon>
    </lineage>
</organism>
<name>A0ABW2P3V4_9ACTN</name>
<keyword evidence="3" id="KW-1185">Reference proteome</keyword>
<feature type="transmembrane region" description="Helical" evidence="1">
    <location>
        <begin position="100"/>
        <end position="118"/>
    </location>
</feature>
<dbReference type="EMBL" id="JBHTCG010000006">
    <property type="protein sequence ID" value="MFC7382840.1"/>
    <property type="molecule type" value="Genomic_DNA"/>
</dbReference>
<dbReference type="Pfam" id="PF10935">
    <property type="entry name" value="DUF2637"/>
    <property type="match status" value="1"/>
</dbReference>
<proteinExistence type="predicted"/>
<dbReference type="RefSeq" id="WP_380826189.1">
    <property type="nucleotide sequence ID" value="NZ_JBHTCG010000006.1"/>
</dbReference>
<evidence type="ECO:0000256" key="1">
    <source>
        <dbReference type="SAM" id="Phobius"/>
    </source>
</evidence>
<gene>
    <name evidence="2" type="ORF">ACFQSB_11540</name>
</gene>
<feature type="transmembrane region" description="Helical" evidence="1">
    <location>
        <begin position="12"/>
        <end position="31"/>
    </location>
</feature>
<evidence type="ECO:0000313" key="3">
    <source>
        <dbReference type="Proteomes" id="UP001596496"/>
    </source>
</evidence>
<keyword evidence="1" id="KW-0812">Transmembrane</keyword>
<keyword evidence="1" id="KW-1133">Transmembrane helix</keyword>
<sequence>MSRADAWIRWSTAAVVTLLAVVAGIVSYRHALEVVRLHGEDGFTAYLVPATVDGLIYASSMVLLDCARRAVRVPALARVSLGLGILATLAANVAHGAAHGVVGGVVAAWPAVALVLAYETLMALIRRAATVAGELLVEDAPGAPESAPEPGGFLGALPVLGPVEGFPRAVLAAGDAPGRVVVTERLPELETAPEDVPALHLEAAERYAGELSAGRLPSVRRIKREMRLGQDNARQVRAYLAGCTRT</sequence>
<protein>
    <submittedName>
        <fullName evidence="2">DUF2637 domain-containing protein</fullName>
    </submittedName>
</protein>
<feature type="transmembrane region" description="Helical" evidence="1">
    <location>
        <begin position="76"/>
        <end position="94"/>
    </location>
</feature>
<comment type="caution">
    <text evidence="2">The sequence shown here is derived from an EMBL/GenBank/DDBJ whole genome shotgun (WGS) entry which is preliminary data.</text>
</comment>
<dbReference type="Proteomes" id="UP001596496">
    <property type="component" value="Unassembled WGS sequence"/>
</dbReference>
<reference evidence="3" key="1">
    <citation type="journal article" date="2019" name="Int. J. Syst. Evol. Microbiol.">
        <title>The Global Catalogue of Microorganisms (GCM) 10K type strain sequencing project: providing services to taxonomists for standard genome sequencing and annotation.</title>
        <authorList>
            <consortium name="The Broad Institute Genomics Platform"/>
            <consortium name="The Broad Institute Genome Sequencing Center for Infectious Disease"/>
            <person name="Wu L."/>
            <person name="Ma J."/>
        </authorList>
    </citation>
    <scope>NUCLEOTIDE SEQUENCE [LARGE SCALE GENOMIC DNA]</scope>
    <source>
        <strain evidence="3">CECT 7649</strain>
    </source>
</reference>
<evidence type="ECO:0000313" key="2">
    <source>
        <dbReference type="EMBL" id="MFC7382840.1"/>
    </source>
</evidence>
<keyword evidence="1" id="KW-0472">Membrane</keyword>
<dbReference type="InterPro" id="IPR021235">
    <property type="entry name" value="DUF2637"/>
</dbReference>
<accession>A0ABW2P3V4</accession>